<dbReference type="Gene3D" id="3.30.70.360">
    <property type="match status" value="1"/>
</dbReference>
<keyword evidence="6" id="KW-1185">Reference proteome</keyword>
<organism evidence="5 6">
    <name type="scientific">Agromyces salentinus</name>
    <dbReference type="NCBI Taxonomy" id="269421"/>
    <lineage>
        <taxon>Bacteria</taxon>
        <taxon>Bacillati</taxon>
        <taxon>Actinomycetota</taxon>
        <taxon>Actinomycetes</taxon>
        <taxon>Micrococcales</taxon>
        <taxon>Microbacteriaceae</taxon>
        <taxon>Agromyces</taxon>
    </lineage>
</organism>
<sequence length="477" mass="51380">MAAKTPDDDVRRFLRDRTASMVSELSEWVRIPSIAAVPEHAIDVRRSARWLAGAFRTMGLRTQLIGTGETEAVLARLHVDDRLPTVLVYSHHDVRHAKPEEWAETHPFEPVLRDGRLFGRGASDAKGQVMAHLQGLRAHLALLHGDRPAVNLTYLIEGEEELGSPHLEQLLGEHASILASDAVVFSDTIQWAKGDPAVVTSVRGMVPAVLRVFGPERDVHSGTVSGAAPNPMQALVEVLARLHDDRGRIMLPGFADHVEEPAPARVAELARLPFDEADWLRRTETRSVRGEAGFSVPERLWLRPALEIVSLLGGDPEGIARAVIPAEASASLSIRTVPNQTVATVADQVRAFVAEAMPDGVAFELEVDETTAQEPYLTPEGPALAALERAAALGLAAGGATAPDSEDVPRRMGNAGGGPAELLARSLDAPVLFLGTGLPEDHWHASDESVDVDMLVNGAATICHLWSELAELPVSRR</sequence>
<evidence type="ECO:0000256" key="1">
    <source>
        <dbReference type="ARBA" id="ARBA00022670"/>
    </source>
</evidence>
<evidence type="ECO:0000313" key="6">
    <source>
        <dbReference type="Proteomes" id="UP001501746"/>
    </source>
</evidence>
<keyword evidence="1" id="KW-0645">Protease</keyword>
<dbReference type="Pfam" id="PF01546">
    <property type="entry name" value="Peptidase_M20"/>
    <property type="match status" value="1"/>
</dbReference>
<dbReference type="PANTHER" id="PTHR43270:SF12">
    <property type="entry name" value="SUCCINYL-DIAMINOPIMELATE DESUCCINYLASE"/>
    <property type="match status" value="1"/>
</dbReference>
<dbReference type="SUPFAM" id="SSF53187">
    <property type="entry name" value="Zn-dependent exopeptidases"/>
    <property type="match status" value="1"/>
</dbReference>
<dbReference type="PANTHER" id="PTHR43270">
    <property type="entry name" value="BETA-ALA-HIS DIPEPTIDASE"/>
    <property type="match status" value="1"/>
</dbReference>
<dbReference type="Gene3D" id="3.40.630.10">
    <property type="entry name" value="Zn peptidases"/>
    <property type="match status" value="1"/>
</dbReference>
<protein>
    <submittedName>
        <fullName evidence="5">Dipeptidase</fullName>
    </submittedName>
</protein>
<dbReference type="InterPro" id="IPR011650">
    <property type="entry name" value="Peptidase_M20_dimer"/>
</dbReference>
<proteinExistence type="predicted"/>
<keyword evidence="2" id="KW-0479">Metal-binding</keyword>
<evidence type="ECO:0000256" key="2">
    <source>
        <dbReference type="ARBA" id="ARBA00022723"/>
    </source>
</evidence>
<evidence type="ECO:0000313" key="5">
    <source>
        <dbReference type="EMBL" id="GAA1830650.1"/>
    </source>
</evidence>
<name>A0ABN2MNV5_9MICO</name>
<evidence type="ECO:0000259" key="4">
    <source>
        <dbReference type="Pfam" id="PF07687"/>
    </source>
</evidence>
<evidence type="ECO:0000256" key="3">
    <source>
        <dbReference type="ARBA" id="ARBA00022801"/>
    </source>
</evidence>
<accession>A0ABN2MNV5</accession>
<reference evidence="5 6" key="1">
    <citation type="journal article" date="2019" name="Int. J. Syst. Evol. Microbiol.">
        <title>The Global Catalogue of Microorganisms (GCM) 10K type strain sequencing project: providing services to taxonomists for standard genome sequencing and annotation.</title>
        <authorList>
            <consortium name="The Broad Institute Genomics Platform"/>
            <consortium name="The Broad Institute Genome Sequencing Center for Infectious Disease"/>
            <person name="Wu L."/>
            <person name="Ma J."/>
        </authorList>
    </citation>
    <scope>NUCLEOTIDE SEQUENCE [LARGE SCALE GENOMIC DNA]</scope>
    <source>
        <strain evidence="5 6">JCM 14323</strain>
    </source>
</reference>
<dbReference type="Proteomes" id="UP001501746">
    <property type="component" value="Unassembled WGS sequence"/>
</dbReference>
<keyword evidence="3" id="KW-0378">Hydrolase</keyword>
<dbReference type="RefSeq" id="WP_157428922.1">
    <property type="nucleotide sequence ID" value="NZ_BAAANK010000003.1"/>
</dbReference>
<dbReference type="Pfam" id="PF07687">
    <property type="entry name" value="M20_dimer"/>
    <property type="match status" value="1"/>
</dbReference>
<feature type="domain" description="Peptidase M20 dimerisation" evidence="4">
    <location>
        <begin position="214"/>
        <end position="359"/>
    </location>
</feature>
<dbReference type="InterPro" id="IPR002933">
    <property type="entry name" value="Peptidase_M20"/>
</dbReference>
<dbReference type="EMBL" id="BAAANK010000003">
    <property type="protein sequence ID" value="GAA1830650.1"/>
    <property type="molecule type" value="Genomic_DNA"/>
</dbReference>
<dbReference type="InterPro" id="IPR051458">
    <property type="entry name" value="Cyt/Met_Dipeptidase"/>
</dbReference>
<comment type="caution">
    <text evidence="5">The sequence shown here is derived from an EMBL/GenBank/DDBJ whole genome shotgun (WGS) entry which is preliminary data.</text>
</comment>
<gene>
    <name evidence="5" type="ORF">GCM10009750_13160</name>
</gene>